<organism evidence="1 2">
    <name type="scientific">Reyranella soli</name>
    <dbReference type="NCBI Taxonomy" id="1230389"/>
    <lineage>
        <taxon>Bacteria</taxon>
        <taxon>Pseudomonadati</taxon>
        <taxon>Pseudomonadota</taxon>
        <taxon>Alphaproteobacteria</taxon>
        <taxon>Hyphomicrobiales</taxon>
        <taxon>Reyranellaceae</taxon>
        <taxon>Reyranella</taxon>
    </lineage>
</organism>
<keyword evidence="2" id="KW-1185">Reference proteome</keyword>
<accession>A0A512N852</accession>
<evidence type="ECO:0000313" key="2">
    <source>
        <dbReference type="Proteomes" id="UP000321058"/>
    </source>
</evidence>
<name>A0A512N852_9HYPH</name>
<comment type="caution">
    <text evidence="1">The sequence shown here is derived from an EMBL/GenBank/DDBJ whole genome shotgun (WGS) entry which is preliminary data.</text>
</comment>
<dbReference type="OrthoDB" id="7534390at2"/>
<sequence>MTQASKKKGKPALHRDAYPVGRVSTEFFLRSFELIGQLHDDIVSCLVIVTLWHDSLAETGRRKPMGVRELSRRLDLPFETVRRHVRKLVRSAACVVEGDGIALAATMRRSARMTDALRKIYLHAVRMLGDLRRIEIVNYRPRRSPSPGSRQLDKEQTIIAVAALGVLLAAMKVLRDHFGGDLVNGLVFTAIRAANVKHVTNTAPAANRDVLPDSDRLPVSVMAISDSMRLAYETVRRHARKLVRDGKCVRVGRQGLVAPERAFREMTVEAEAVLQLVRDFLAELRAAGVKV</sequence>
<proteinExistence type="predicted"/>
<dbReference type="AlphaFoldDB" id="A0A512N852"/>
<dbReference type="SUPFAM" id="SSF46785">
    <property type="entry name" value="Winged helix' DNA-binding domain"/>
    <property type="match status" value="1"/>
</dbReference>
<reference evidence="1 2" key="1">
    <citation type="submission" date="2019-07" db="EMBL/GenBank/DDBJ databases">
        <title>Whole genome shotgun sequence of Reyranella soli NBRC 108950.</title>
        <authorList>
            <person name="Hosoyama A."/>
            <person name="Uohara A."/>
            <person name="Ohji S."/>
            <person name="Ichikawa N."/>
        </authorList>
    </citation>
    <scope>NUCLEOTIDE SEQUENCE [LARGE SCALE GENOMIC DNA]</scope>
    <source>
        <strain evidence="1 2">NBRC 108950</strain>
    </source>
</reference>
<dbReference type="EMBL" id="BKAJ01000034">
    <property type="protein sequence ID" value="GEP55166.1"/>
    <property type="molecule type" value="Genomic_DNA"/>
</dbReference>
<dbReference type="InterPro" id="IPR036390">
    <property type="entry name" value="WH_DNA-bd_sf"/>
</dbReference>
<protein>
    <submittedName>
        <fullName evidence="1">Uncharacterized protein</fullName>
    </submittedName>
</protein>
<dbReference type="RefSeq" id="WP_147149267.1">
    <property type="nucleotide sequence ID" value="NZ_BKAJ01000034.1"/>
</dbReference>
<gene>
    <name evidence="1" type="ORF">RSO01_23320</name>
</gene>
<evidence type="ECO:0000313" key="1">
    <source>
        <dbReference type="EMBL" id="GEP55166.1"/>
    </source>
</evidence>
<dbReference type="Proteomes" id="UP000321058">
    <property type="component" value="Unassembled WGS sequence"/>
</dbReference>